<reference evidence="1 2" key="1">
    <citation type="submission" date="2024-04" db="EMBL/GenBank/DDBJ databases">
        <title>Tritrichomonas musculus Genome.</title>
        <authorList>
            <person name="Alves-Ferreira E."/>
            <person name="Grigg M."/>
            <person name="Lorenzi H."/>
            <person name="Galac M."/>
        </authorList>
    </citation>
    <scope>NUCLEOTIDE SEQUENCE [LARGE SCALE GENOMIC DNA]</scope>
    <source>
        <strain evidence="1 2">EAF2021</strain>
    </source>
</reference>
<dbReference type="InterPro" id="IPR016024">
    <property type="entry name" value="ARM-type_fold"/>
</dbReference>
<dbReference type="InterPro" id="IPR011989">
    <property type="entry name" value="ARM-like"/>
</dbReference>
<name>A0ABR2KLH3_9EUKA</name>
<dbReference type="Proteomes" id="UP001470230">
    <property type="component" value="Unassembled WGS sequence"/>
</dbReference>
<keyword evidence="2" id="KW-1185">Reference proteome</keyword>
<proteinExistence type="predicted"/>
<evidence type="ECO:0000313" key="2">
    <source>
        <dbReference type="Proteomes" id="UP001470230"/>
    </source>
</evidence>
<accession>A0ABR2KLH3</accession>
<protein>
    <submittedName>
        <fullName evidence="1">Uncharacterized protein</fullName>
    </submittedName>
</protein>
<sequence>MNESYSDMKALRSQFISSDKENNRIHFHWDLTEEQVNSTNEIVSEILSNDPDIVKKALEDFISQLKLLSNKVVGFLHIRHIQRIIELLNHNDFYALSLNILSQIREGFYSQMLIDFNFLSYGVKFLNQNNSIYALYSIIIITNNSIISDEFRNAAFEQKVFHKIKECKIIDLETIAWSLKSALEKEPYILNIQEEIPRMLIEISEDPENCLARSYAIEAFNLLESRGYYEYRHIILENRYIYVLTDVCNTDEEYKKEALEVISYCCNCGNECLVQIFNYDTINIFSEIINTNKDDDYMICFTNFLTNSLFNSDDMYVSNLVKRFCNQNLGNLFINHSSIIYPKAAATIQRLFNATTNPELIANALTPNLIINLSDLLFINNYVYSEDGSVTLNVLYIFENILTKLIVLSSTHPILQNVVMILTEVVQKEEYFKLMYDDTENDNDDVHKNAIILKKMVEDLLPKEV</sequence>
<gene>
    <name evidence="1" type="ORF">M9Y10_029148</name>
</gene>
<dbReference type="EMBL" id="JAPFFF010000004">
    <property type="protein sequence ID" value="KAK8891926.1"/>
    <property type="molecule type" value="Genomic_DNA"/>
</dbReference>
<dbReference type="Gene3D" id="1.25.10.10">
    <property type="entry name" value="Leucine-rich Repeat Variant"/>
    <property type="match status" value="1"/>
</dbReference>
<organism evidence="1 2">
    <name type="scientific">Tritrichomonas musculus</name>
    <dbReference type="NCBI Taxonomy" id="1915356"/>
    <lineage>
        <taxon>Eukaryota</taxon>
        <taxon>Metamonada</taxon>
        <taxon>Parabasalia</taxon>
        <taxon>Tritrichomonadida</taxon>
        <taxon>Tritrichomonadidae</taxon>
        <taxon>Tritrichomonas</taxon>
    </lineage>
</organism>
<dbReference type="SUPFAM" id="SSF48371">
    <property type="entry name" value="ARM repeat"/>
    <property type="match status" value="1"/>
</dbReference>
<evidence type="ECO:0000313" key="1">
    <source>
        <dbReference type="EMBL" id="KAK8891926.1"/>
    </source>
</evidence>
<comment type="caution">
    <text evidence="1">The sequence shown here is derived from an EMBL/GenBank/DDBJ whole genome shotgun (WGS) entry which is preliminary data.</text>
</comment>